<dbReference type="PANTHER" id="PTHR45718">
    <property type="entry name" value="TRANSCRIPTIONAL ACTIVATOR CUBITUS INTERRUPTUS"/>
    <property type="match status" value="1"/>
</dbReference>
<feature type="region of interest" description="Disordered" evidence="12">
    <location>
        <begin position="278"/>
        <end position="409"/>
    </location>
</feature>
<feature type="region of interest" description="Disordered" evidence="12">
    <location>
        <begin position="604"/>
        <end position="636"/>
    </location>
</feature>
<feature type="region of interest" description="Disordered" evidence="12">
    <location>
        <begin position="559"/>
        <end position="587"/>
    </location>
</feature>
<dbReference type="GO" id="GO:0000978">
    <property type="term" value="F:RNA polymerase II cis-regulatory region sequence-specific DNA binding"/>
    <property type="evidence" value="ECO:0007669"/>
    <property type="project" value="TreeGrafter"/>
</dbReference>
<evidence type="ECO:0000256" key="2">
    <source>
        <dbReference type="ARBA" id="ARBA00010831"/>
    </source>
</evidence>
<feature type="compositionally biased region" description="Low complexity" evidence="12">
    <location>
        <begin position="943"/>
        <end position="968"/>
    </location>
</feature>
<dbReference type="EMBL" id="GGYP01003765">
    <property type="protein sequence ID" value="MDE48536.1"/>
    <property type="molecule type" value="Transcribed_RNA"/>
</dbReference>
<feature type="domain" description="C2H2-type" evidence="13">
    <location>
        <begin position="486"/>
        <end position="515"/>
    </location>
</feature>
<keyword evidence="6" id="KW-0862">Zinc</keyword>
<proteinExistence type="inferred from homology"/>
<evidence type="ECO:0000259" key="13">
    <source>
        <dbReference type="PROSITE" id="PS50157"/>
    </source>
</evidence>
<keyword evidence="3" id="KW-0479">Metal-binding</keyword>
<feature type="region of interest" description="Disordered" evidence="12">
    <location>
        <begin position="155"/>
        <end position="181"/>
    </location>
</feature>
<dbReference type="PANTHER" id="PTHR45718:SF8">
    <property type="entry name" value="GLIS FAMILY ZINC FINGER 2"/>
    <property type="match status" value="1"/>
</dbReference>
<evidence type="ECO:0000256" key="9">
    <source>
        <dbReference type="ARBA" id="ARBA00023163"/>
    </source>
</evidence>
<dbReference type="PROSITE" id="PS50157">
    <property type="entry name" value="ZINC_FINGER_C2H2_2"/>
    <property type="match status" value="4"/>
</dbReference>
<dbReference type="Pfam" id="PF23561">
    <property type="entry name" value="zf-C2H2_15"/>
    <property type="match status" value="1"/>
</dbReference>
<feature type="compositionally biased region" description="Polar residues" evidence="12">
    <location>
        <begin position="904"/>
        <end position="916"/>
    </location>
</feature>
<dbReference type="FunFam" id="3.30.160.60:FF:000310">
    <property type="entry name" value="GLIS family zinc finger 2"/>
    <property type="match status" value="1"/>
</dbReference>
<organism evidence="14">
    <name type="scientific">Aceria tosichella</name>
    <name type="common">wheat curl mite</name>
    <dbReference type="NCBI Taxonomy" id="561515"/>
    <lineage>
        <taxon>Eukaryota</taxon>
        <taxon>Metazoa</taxon>
        <taxon>Ecdysozoa</taxon>
        <taxon>Arthropoda</taxon>
        <taxon>Chelicerata</taxon>
        <taxon>Arachnida</taxon>
        <taxon>Acari</taxon>
        <taxon>Acariformes</taxon>
        <taxon>Trombidiformes</taxon>
        <taxon>Prostigmata</taxon>
        <taxon>Eupodina</taxon>
        <taxon>Eriophyoidea</taxon>
        <taxon>Eriophyidae</taxon>
        <taxon>Eriophyinae</taxon>
        <taxon>Aceriini</taxon>
        <taxon>Aceria</taxon>
    </lineage>
</organism>
<keyword evidence="8" id="KW-0238">DNA-binding</keyword>
<sequence length="990" mass="113135">MLMTQAQQQQQQPQQQQQQQLQAQKLDTRLNSSGAAAAAPATTNLPYDQNQQVIVTRQAPQVMLTPVDQQQQHQHQDQYLSLANHHHQSYQNQYNHYSVVAAAGQLVPSAPAVFHHHHHQHGQHDQLHQLEPYQPSDSQYRPLISNDSELRYADLDEETTRHHREQQRQREEETSTRSLPESVVHVNEQVSAGQQQQPHAYYPLDHHHHHHHQHSQSHHSDNQHGRQHTYSVDTDRGTGDQSAAGGQMLGHRTNLDQSLGRDDSTTTLTALNSVVASKNDDEHHHHHSGLNSSMKQSSGTVSWGPNLTELSGASSSMSQRTGYNIEGGNSSAGRVRPHHDRSFDQSTSARHLTSSFASVHSNFDDENDEHHHHPHHHHHHHHHNPRQPSSINDLSSAGLDAAAQASHSSNDIDEELKVCEWRDCVNTYMDMNEFVRHLEEKHVNMEPHEKNRYFCLWHNCKRNKQEFNARYKLLIHMRVHSGEKPYSCQSPGCKKSFSRLENLKIHVRSHTGEKPYKCNYEHCSKSFTNSSDRIKHHKTHKDPKPYNCTQDGCTKRYTDPSSLRKHLRAHKRDGFGSMDSCESSSGVTNRRYSVATNSFSSQMDHTFAQSSSAASDHNHHDHHQNHHNHQHQQLEQQGQYPYMETVQPQQVSGDPYELQHQHQQQQPHHQQQEVTYLNADYDPSREFANVLFGSSNASEIAAANNSMPTEASVEDEASYYVDANFDRNPRLQQQQQQQEADLVDLDDHRDRIRAQPIQFGGGSSNLQFGGPRPVARFRSQMELHERHQQLSKSWCGSESGGSSLTGSMRGQALPWTEGLEANTGSSGSSFRRQLQQQPQMIFEHNDNNNNNQMAGSPSRMGRRVAFEFAPQPGQNYENNESWSSHQTIMSGQQQHEVHQQHHQASYTNQPLQNCAPNSGRRYGGQHDNWTLAQGAQTSGHPANNNNNQQRQIHHQQPGQQQHQHQNQLTRRRQHEQLMRSMPATVSFFQS</sequence>
<feature type="compositionally biased region" description="Basic residues" evidence="12">
    <location>
        <begin position="372"/>
        <end position="385"/>
    </location>
</feature>
<feature type="region of interest" description="Disordered" evidence="12">
    <location>
        <begin position="206"/>
        <end position="263"/>
    </location>
</feature>
<feature type="region of interest" description="Disordered" evidence="12">
    <location>
        <begin position="1"/>
        <end position="24"/>
    </location>
</feature>
<evidence type="ECO:0000256" key="12">
    <source>
        <dbReference type="SAM" id="MobiDB-lite"/>
    </source>
</evidence>
<feature type="compositionally biased region" description="Basic residues" evidence="12">
    <location>
        <begin position="620"/>
        <end position="630"/>
    </location>
</feature>
<evidence type="ECO:0000256" key="6">
    <source>
        <dbReference type="ARBA" id="ARBA00022833"/>
    </source>
</evidence>
<evidence type="ECO:0000256" key="1">
    <source>
        <dbReference type="ARBA" id="ARBA00004123"/>
    </source>
</evidence>
<evidence type="ECO:0000256" key="4">
    <source>
        <dbReference type="ARBA" id="ARBA00022737"/>
    </source>
</evidence>
<feature type="domain" description="C2H2-type" evidence="13">
    <location>
        <begin position="546"/>
        <end position="575"/>
    </location>
</feature>
<comment type="subcellular location">
    <subcellularLocation>
        <location evidence="1">Nucleus</location>
    </subcellularLocation>
</comment>
<keyword evidence="9" id="KW-0804">Transcription</keyword>
<feature type="compositionally biased region" description="Polar residues" evidence="12">
    <location>
        <begin position="927"/>
        <end position="942"/>
    </location>
</feature>
<evidence type="ECO:0000256" key="11">
    <source>
        <dbReference type="PROSITE-ProRule" id="PRU00042"/>
    </source>
</evidence>
<dbReference type="GO" id="GO:0000981">
    <property type="term" value="F:DNA-binding transcription factor activity, RNA polymerase II-specific"/>
    <property type="evidence" value="ECO:0007669"/>
    <property type="project" value="TreeGrafter"/>
</dbReference>
<evidence type="ECO:0000256" key="10">
    <source>
        <dbReference type="ARBA" id="ARBA00023242"/>
    </source>
</evidence>
<dbReference type="InterPro" id="IPR056436">
    <property type="entry name" value="Znf-C2H2_ZIC1-5/GLI1-3-like"/>
</dbReference>
<feature type="compositionally biased region" description="Basic and acidic residues" evidence="12">
    <location>
        <begin position="155"/>
        <end position="175"/>
    </location>
</feature>
<dbReference type="AlphaFoldDB" id="A0A6G1SDD3"/>
<evidence type="ECO:0000256" key="5">
    <source>
        <dbReference type="ARBA" id="ARBA00022771"/>
    </source>
</evidence>
<dbReference type="InterPro" id="IPR043359">
    <property type="entry name" value="GLI-like"/>
</dbReference>
<dbReference type="SUPFAM" id="SSF57667">
    <property type="entry name" value="beta-beta-alpha zinc fingers"/>
    <property type="match status" value="2"/>
</dbReference>
<dbReference type="SMART" id="SM00355">
    <property type="entry name" value="ZnF_C2H2"/>
    <property type="match status" value="5"/>
</dbReference>
<evidence type="ECO:0000256" key="7">
    <source>
        <dbReference type="ARBA" id="ARBA00023015"/>
    </source>
</evidence>
<dbReference type="GO" id="GO:0005634">
    <property type="term" value="C:nucleus"/>
    <property type="evidence" value="ECO:0007669"/>
    <property type="project" value="UniProtKB-SubCell"/>
</dbReference>
<feature type="domain" description="C2H2-type" evidence="13">
    <location>
        <begin position="516"/>
        <end position="545"/>
    </location>
</feature>
<protein>
    <submittedName>
        <fullName evidence="14">Zinc finger protein GLIS3</fullName>
    </submittedName>
</protein>
<dbReference type="InterPro" id="IPR013087">
    <property type="entry name" value="Znf_C2H2_type"/>
</dbReference>
<feature type="compositionally biased region" description="Polar residues" evidence="12">
    <location>
        <begin position="344"/>
        <end position="361"/>
    </location>
</feature>
<dbReference type="InterPro" id="IPR036236">
    <property type="entry name" value="Znf_C2H2_sf"/>
</dbReference>
<feature type="compositionally biased region" description="Basic residues" evidence="12">
    <location>
        <begin position="206"/>
        <end position="217"/>
    </location>
</feature>
<feature type="compositionally biased region" description="Polar residues" evidence="12">
    <location>
        <begin position="289"/>
        <end position="332"/>
    </location>
</feature>
<keyword evidence="7" id="KW-0805">Transcription regulation</keyword>
<dbReference type="GO" id="GO:0008270">
    <property type="term" value="F:zinc ion binding"/>
    <property type="evidence" value="ECO:0007669"/>
    <property type="project" value="UniProtKB-KW"/>
</dbReference>
<accession>A0A6G1SDD3</accession>
<evidence type="ECO:0000256" key="8">
    <source>
        <dbReference type="ARBA" id="ARBA00023125"/>
    </source>
</evidence>
<dbReference type="PROSITE" id="PS00028">
    <property type="entry name" value="ZINC_FINGER_C2H2_1"/>
    <property type="match status" value="4"/>
</dbReference>
<feature type="region of interest" description="Disordered" evidence="12">
    <location>
        <begin position="871"/>
        <end position="971"/>
    </location>
</feature>
<name>A0A6G1SDD3_9ACAR</name>
<feature type="domain" description="C2H2-type" evidence="13">
    <location>
        <begin position="458"/>
        <end position="485"/>
    </location>
</feature>
<comment type="similarity">
    <text evidence="2">Belongs to the GLI C2H2-type zinc-finger protein family.</text>
</comment>
<evidence type="ECO:0000313" key="14">
    <source>
        <dbReference type="EMBL" id="MDE48536.1"/>
    </source>
</evidence>
<feature type="compositionally biased region" description="Polar residues" evidence="12">
    <location>
        <begin position="386"/>
        <end position="395"/>
    </location>
</feature>
<feature type="region of interest" description="Disordered" evidence="12">
    <location>
        <begin position="649"/>
        <end position="672"/>
    </location>
</feature>
<feature type="compositionally biased region" description="Polar residues" evidence="12">
    <location>
        <begin position="872"/>
        <end position="891"/>
    </location>
</feature>
<evidence type="ECO:0000256" key="3">
    <source>
        <dbReference type="ARBA" id="ARBA00022723"/>
    </source>
</evidence>
<keyword evidence="10" id="KW-0539">Nucleus</keyword>
<dbReference type="FunFam" id="3.30.160.60:FF:001102">
    <property type="entry name" value="Transcription factor IIIA"/>
    <property type="match status" value="1"/>
</dbReference>
<gene>
    <name evidence="14" type="primary">Glis3</name>
    <name evidence="14" type="ORF">g.2566</name>
</gene>
<keyword evidence="5 11" id="KW-0863">Zinc-finger</keyword>
<keyword evidence="4" id="KW-0677">Repeat</keyword>
<dbReference type="Gene3D" id="3.30.160.60">
    <property type="entry name" value="Classic Zinc Finger"/>
    <property type="match status" value="5"/>
</dbReference>
<reference evidence="14" key="1">
    <citation type="submission" date="2018-10" db="EMBL/GenBank/DDBJ databases">
        <title>Transcriptome assembly of Aceria tosichella (Wheat curl mite) Type 2.</title>
        <authorList>
            <person name="Scully E.D."/>
            <person name="Geib S.M."/>
            <person name="Palmer N.A."/>
            <person name="Gupta A.K."/>
            <person name="Sarath G."/>
            <person name="Tatineni S."/>
        </authorList>
    </citation>
    <scope>NUCLEOTIDE SEQUENCE</scope>
    <source>
        <strain evidence="14">LincolnNE</strain>
    </source>
</reference>
<dbReference type="Pfam" id="PF00096">
    <property type="entry name" value="zf-C2H2"/>
    <property type="match status" value="2"/>
</dbReference>